<evidence type="ECO:0000313" key="2">
    <source>
        <dbReference type="EMBL" id="OVA12823.1"/>
    </source>
</evidence>
<dbReference type="InParanoid" id="A0A200QQT0"/>
<dbReference type="GO" id="GO:0009733">
    <property type="term" value="P:response to auxin"/>
    <property type="evidence" value="ECO:0007669"/>
    <property type="project" value="InterPro"/>
</dbReference>
<dbReference type="EMBL" id="MVGT01001340">
    <property type="protein sequence ID" value="OVA12823.1"/>
    <property type="molecule type" value="Genomic_DNA"/>
</dbReference>
<protein>
    <submittedName>
        <fullName evidence="2">Auxin-induced protein</fullName>
    </submittedName>
</protein>
<comment type="caution">
    <text evidence="2">The sequence shown here is derived from an EMBL/GenBank/DDBJ whole genome shotgun (WGS) entry which is preliminary data.</text>
</comment>
<dbReference type="Proteomes" id="UP000195402">
    <property type="component" value="Unassembled WGS sequence"/>
</dbReference>
<evidence type="ECO:0000256" key="1">
    <source>
        <dbReference type="ARBA" id="ARBA00006974"/>
    </source>
</evidence>
<dbReference type="PANTHER" id="PTHR31929">
    <property type="entry name" value="SAUR-LIKE AUXIN-RESPONSIVE PROTEIN FAMILY-RELATED"/>
    <property type="match status" value="1"/>
</dbReference>
<organism evidence="2 3">
    <name type="scientific">Macleaya cordata</name>
    <name type="common">Five-seeded plume-poppy</name>
    <name type="synonym">Bocconia cordata</name>
    <dbReference type="NCBI Taxonomy" id="56857"/>
    <lineage>
        <taxon>Eukaryota</taxon>
        <taxon>Viridiplantae</taxon>
        <taxon>Streptophyta</taxon>
        <taxon>Embryophyta</taxon>
        <taxon>Tracheophyta</taxon>
        <taxon>Spermatophyta</taxon>
        <taxon>Magnoliopsida</taxon>
        <taxon>Ranunculales</taxon>
        <taxon>Papaveraceae</taxon>
        <taxon>Papaveroideae</taxon>
        <taxon>Macleaya</taxon>
    </lineage>
</organism>
<keyword evidence="3" id="KW-1185">Reference proteome</keyword>
<dbReference type="InterPro" id="IPR003676">
    <property type="entry name" value="SAUR_fam"/>
</dbReference>
<sequence>MGIRLPGKIHAKQILRSFLNSSTSNVPKGHLAVYVVDQSQTQKRRFVVPISYLNQPSFQDLLHKAEEEFGFDHPTGGLTIHCNEDMFIDLTSRLSLNVT</sequence>
<dbReference type="Pfam" id="PF02519">
    <property type="entry name" value="Auxin_inducible"/>
    <property type="match status" value="1"/>
</dbReference>
<dbReference type="OMA" id="PRIVSCK"/>
<dbReference type="OrthoDB" id="625231at2759"/>
<dbReference type="STRING" id="56857.A0A200QQT0"/>
<evidence type="ECO:0000313" key="3">
    <source>
        <dbReference type="Proteomes" id="UP000195402"/>
    </source>
</evidence>
<accession>A0A200QQT0</accession>
<name>A0A200QQT0_MACCD</name>
<comment type="similarity">
    <text evidence="1">Belongs to the ARG7 family.</text>
</comment>
<dbReference type="AlphaFoldDB" id="A0A200QQT0"/>
<proteinExistence type="inferred from homology"/>
<gene>
    <name evidence="2" type="ORF">BVC80_1805g26</name>
</gene>
<reference evidence="2 3" key="1">
    <citation type="journal article" date="2017" name="Mol. Plant">
        <title>The Genome of Medicinal Plant Macleaya cordata Provides New Insights into Benzylisoquinoline Alkaloids Metabolism.</title>
        <authorList>
            <person name="Liu X."/>
            <person name="Liu Y."/>
            <person name="Huang P."/>
            <person name="Ma Y."/>
            <person name="Qing Z."/>
            <person name="Tang Q."/>
            <person name="Cao H."/>
            <person name="Cheng P."/>
            <person name="Zheng Y."/>
            <person name="Yuan Z."/>
            <person name="Zhou Y."/>
            <person name="Liu J."/>
            <person name="Tang Z."/>
            <person name="Zhuo Y."/>
            <person name="Zhang Y."/>
            <person name="Yu L."/>
            <person name="Huang J."/>
            <person name="Yang P."/>
            <person name="Peng Q."/>
            <person name="Zhang J."/>
            <person name="Jiang W."/>
            <person name="Zhang Z."/>
            <person name="Lin K."/>
            <person name="Ro D.K."/>
            <person name="Chen X."/>
            <person name="Xiong X."/>
            <person name="Shang Y."/>
            <person name="Huang S."/>
            <person name="Zeng J."/>
        </authorList>
    </citation>
    <scope>NUCLEOTIDE SEQUENCE [LARGE SCALE GENOMIC DNA]</scope>
    <source>
        <strain evidence="3">cv. BLH2017</strain>
        <tissue evidence="2">Root</tissue>
    </source>
</reference>